<proteinExistence type="inferred from homology"/>
<keyword evidence="8" id="KW-1185">Reference proteome</keyword>
<evidence type="ECO:0000259" key="5">
    <source>
        <dbReference type="Pfam" id="PF04542"/>
    </source>
</evidence>
<dbReference type="SUPFAM" id="SSF88946">
    <property type="entry name" value="Sigma2 domain of RNA polymerase sigma factors"/>
    <property type="match status" value="1"/>
</dbReference>
<keyword evidence="3" id="KW-0731">Sigma factor</keyword>
<evidence type="ECO:0000256" key="4">
    <source>
        <dbReference type="ARBA" id="ARBA00023163"/>
    </source>
</evidence>
<dbReference type="NCBIfam" id="TIGR02937">
    <property type="entry name" value="sigma70-ECF"/>
    <property type="match status" value="1"/>
</dbReference>
<dbReference type="Gene3D" id="1.10.1740.10">
    <property type="match status" value="1"/>
</dbReference>
<keyword evidence="2" id="KW-0805">Transcription regulation</keyword>
<accession>A0ABP7PCD8</accession>
<evidence type="ECO:0000259" key="6">
    <source>
        <dbReference type="Pfam" id="PF08281"/>
    </source>
</evidence>
<evidence type="ECO:0000313" key="8">
    <source>
        <dbReference type="Proteomes" id="UP001501081"/>
    </source>
</evidence>
<dbReference type="InterPro" id="IPR039425">
    <property type="entry name" value="RNA_pol_sigma-70-like"/>
</dbReference>
<evidence type="ECO:0000313" key="7">
    <source>
        <dbReference type="EMBL" id="GAA3963320.1"/>
    </source>
</evidence>
<protein>
    <submittedName>
        <fullName evidence="7">Sigma-70 family RNA polymerase sigma factor</fullName>
    </submittedName>
</protein>
<comment type="similarity">
    <text evidence="1">Belongs to the sigma-70 factor family. ECF subfamily.</text>
</comment>
<dbReference type="RefSeq" id="WP_344766107.1">
    <property type="nucleotide sequence ID" value="NZ_BAABAK010000009.1"/>
</dbReference>
<dbReference type="Proteomes" id="UP001501081">
    <property type="component" value="Unassembled WGS sequence"/>
</dbReference>
<dbReference type="EMBL" id="BAABAK010000009">
    <property type="protein sequence ID" value="GAA3963320.1"/>
    <property type="molecule type" value="Genomic_DNA"/>
</dbReference>
<dbReference type="PANTHER" id="PTHR43133:SF45">
    <property type="entry name" value="RNA POLYMERASE ECF-TYPE SIGMA FACTOR"/>
    <property type="match status" value="1"/>
</dbReference>
<dbReference type="InterPro" id="IPR007627">
    <property type="entry name" value="RNA_pol_sigma70_r2"/>
</dbReference>
<evidence type="ECO:0000256" key="3">
    <source>
        <dbReference type="ARBA" id="ARBA00023082"/>
    </source>
</evidence>
<dbReference type="Pfam" id="PF08281">
    <property type="entry name" value="Sigma70_r4_2"/>
    <property type="match status" value="1"/>
</dbReference>
<evidence type="ECO:0000256" key="1">
    <source>
        <dbReference type="ARBA" id="ARBA00010641"/>
    </source>
</evidence>
<dbReference type="InterPro" id="IPR013325">
    <property type="entry name" value="RNA_pol_sigma_r2"/>
</dbReference>
<dbReference type="Pfam" id="PF04542">
    <property type="entry name" value="Sigma70_r2"/>
    <property type="match status" value="1"/>
</dbReference>
<reference evidence="8" key="1">
    <citation type="journal article" date="2019" name="Int. J. Syst. Evol. Microbiol.">
        <title>The Global Catalogue of Microorganisms (GCM) 10K type strain sequencing project: providing services to taxonomists for standard genome sequencing and annotation.</title>
        <authorList>
            <consortium name="The Broad Institute Genomics Platform"/>
            <consortium name="The Broad Institute Genome Sequencing Center for Infectious Disease"/>
            <person name="Wu L."/>
            <person name="Ma J."/>
        </authorList>
    </citation>
    <scope>NUCLEOTIDE SEQUENCE [LARGE SCALE GENOMIC DNA]</scope>
    <source>
        <strain evidence="8">JCM 17338</strain>
    </source>
</reference>
<name>A0ABP7PCD8_9SPHI</name>
<organism evidence="7 8">
    <name type="scientific">Pedobacter ginsengiterrae</name>
    <dbReference type="NCBI Taxonomy" id="871696"/>
    <lineage>
        <taxon>Bacteria</taxon>
        <taxon>Pseudomonadati</taxon>
        <taxon>Bacteroidota</taxon>
        <taxon>Sphingobacteriia</taxon>
        <taxon>Sphingobacteriales</taxon>
        <taxon>Sphingobacteriaceae</taxon>
        <taxon>Pedobacter</taxon>
    </lineage>
</organism>
<comment type="caution">
    <text evidence="7">The sequence shown here is derived from an EMBL/GenBank/DDBJ whole genome shotgun (WGS) entry which is preliminary data.</text>
</comment>
<gene>
    <name evidence="7" type="ORF">GCM10022246_15600</name>
</gene>
<dbReference type="InterPro" id="IPR013324">
    <property type="entry name" value="RNA_pol_sigma_r3/r4-like"/>
</dbReference>
<dbReference type="InterPro" id="IPR036388">
    <property type="entry name" value="WH-like_DNA-bd_sf"/>
</dbReference>
<feature type="domain" description="RNA polymerase sigma-70 region 2" evidence="5">
    <location>
        <begin position="11"/>
        <end position="76"/>
    </location>
</feature>
<dbReference type="PANTHER" id="PTHR43133">
    <property type="entry name" value="RNA POLYMERASE ECF-TYPE SIGMA FACTO"/>
    <property type="match status" value="1"/>
</dbReference>
<keyword evidence="4" id="KW-0804">Transcription</keyword>
<dbReference type="InterPro" id="IPR013249">
    <property type="entry name" value="RNA_pol_sigma70_r4_t2"/>
</dbReference>
<dbReference type="SUPFAM" id="SSF88659">
    <property type="entry name" value="Sigma3 and sigma4 domains of RNA polymerase sigma factors"/>
    <property type="match status" value="1"/>
</dbReference>
<dbReference type="InterPro" id="IPR014284">
    <property type="entry name" value="RNA_pol_sigma-70_dom"/>
</dbReference>
<sequence>MIEKSYLNKLEEHKGIIYKMINLYADDGEDRKDLYQEIIYQSWSAYPRFKGEAKFSTWLYKISLNVSLSFLSKKKKQIQIKNPDSFDYYFEPLELSERADWLYRCIRKLTDIDRSIIMLHLDGFDNTEISEMIGLSRNNTNVKLHRIKQQLASLLTGK</sequence>
<dbReference type="Gene3D" id="1.10.10.10">
    <property type="entry name" value="Winged helix-like DNA-binding domain superfamily/Winged helix DNA-binding domain"/>
    <property type="match status" value="1"/>
</dbReference>
<feature type="domain" description="RNA polymerase sigma factor 70 region 4 type 2" evidence="6">
    <location>
        <begin position="100"/>
        <end position="151"/>
    </location>
</feature>
<evidence type="ECO:0000256" key="2">
    <source>
        <dbReference type="ARBA" id="ARBA00023015"/>
    </source>
</evidence>